<dbReference type="Proteomes" id="UP000007813">
    <property type="component" value="Unassembled WGS sequence"/>
</dbReference>
<dbReference type="AlphaFoldDB" id="J3JD70"/>
<name>J3JD70_9EURY</name>
<proteinExistence type="predicted"/>
<organism evidence="1 2">
    <name type="scientific">Halogranum salarium B-1</name>
    <dbReference type="NCBI Taxonomy" id="1210908"/>
    <lineage>
        <taxon>Archaea</taxon>
        <taxon>Methanobacteriati</taxon>
        <taxon>Methanobacteriota</taxon>
        <taxon>Stenosarchaea group</taxon>
        <taxon>Halobacteria</taxon>
        <taxon>Halobacteriales</taxon>
        <taxon>Haloferacaceae</taxon>
    </lineage>
</organism>
<dbReference type="EMBL" id="ALJD01000016">
    <property type="protein sequence ID" value="EJN57231.1"/>
    <property type="molecule type" value="Genomic_DNA"/>
</dbReference>
<evidence type="ECO:0000313" key="2">
    <source>
        <dbReference type="Proteomes" id="UP000007813"/>
    </source>
</evidence>
<reference evidence="1 2" key="1">
    <citation type="journal article" date="2012" name="J. Bacteriol.">
        <title>Draft Genome Sequence of the Extremely Halophilic Archaeon Halogranum salarium B-1T.</title>
        <authorList>
            <person name="Kim K.K."/>
            <person name="Lee K.C."/>
            <person name="Lee J.S."/>
        </authorList>
    </citation>
    <scope>NUCLEOTIDE SEQUENCE [LARGE SCALE GENOMIC DNA]</scope>
    <source>
        <strain evidence="1 2">B-1</strain>
    </source>
</reference>
<gene>
    <name evidence="1" type="ORF">HSB1_46170</name>
</gene>
<comment type="caution">
    <text evidence="1">The sequence shown here is derived from an EMBL/GenBank/DDBJ whole genome shotgun (WGS) entry which is preliminary data.</text>
</comment>
<sequence length="39" mass="4075">MLRLVGLTAADTSALSPAVERLLVTVSLSSQLSMLDAPF</sequence>
<evidence type="ECO:0000313" key="1">
    <source>
        <dbReference type="EMBL" id="EJN57231.1"/>
    </source>
</evidence>
<accession>J3JD70</accession>
<protein>
    <submittedName>
        <fullName evidence="1">Uncharacterized protein</fullName>
    </submittedName>
</protein>